<organism evidence="17 18">
    <name type="scientific">Roseateles aquatilis</name>
    <dbReference type="NCBI Taxonomy" id="431061"/>
    <lineage>
        <taxon>Bacteria</taxon>
        <taxon>Pseudomonadati</taxon>
        <taxon>Pseudomonadota</taxon>
        <taxon>Betaproteobacteria</taxon>
        <taxon>Burkholderiales</taxon>
        <taxon>Sphaerotilaceae</taxon>
        <taxon>Roseateles</taxon>
    </lineage>
</organism>
<evidence type="ECO:0000256" key="11">
    <source>
        <dbReference type="ARBA" id="ARBA00023027"/>
    </source>
</evidence>
<keyword evidence="9 14" id="KW-0460">Magnesium</keyword>
<dbReference type="HAMAP" id="MF_01033">
    <property type="entry name" value="LeuB_type1"/>
    <property type="match status" value="1"/>
</dbReference>
<dbReference type="RefSeq" id="WP_088387858.1">
    <property type="nucleotide sequence ID" value="NZ_NIOF01000018.1"/>
</dbReference>
<evidence type="ECO:0000256" key="13">
    <source>
        <dbReference type="ARBA" id="ARBA00023304"/>
    </source>
</evidence>
<comment type="subcellular location">
    <subcellularLocation>
        <location evidence="14">Cytoplasm</location>
    </subcellularLocation>
</comment>
<dbReference type="Gene3D" id="3.40.718.10">
    <property type="entry name" value="Isopropylmalate Dehydrogenase"/>
    <property type="match status" value="1"/>
</dbReference>
<keyword evidence="11 14" id="KW-0520">NAD</keyword>
<name>A0A246IWD1_9BURK</name>
<sequence>MKIAVLPGDGIGTEIVAEAVKVLQVLDLSLEMESAPVGGAAYEAAGHPLPEATLKLAQDADAVLFGAVGDWKYDKLERALRPEQAILGLRKALGLFANLRPAICYEQLTHASSLKPELVAGLDILIIRELTGDIYFGQPRGRRTAVDGHFPGAEEAFDTMRYSRPEIERIAHVAFQAARKRGRKVTSVDKANVLETFQFWKDVVTEVHAQYPDVKLDHMYVDNAAMQLVKAPKKFDVVVTGNMFGDILSDEAAMLTGSIGMLPSASLDKNNKGLYEPSHGSAPDIAGKGIANPLATILSAAMMLKFSLNQPEAAARIESAVQAVLAQGLRTADIWSEGTQKVSTREMGDAVVAAIASSKGMPSTVTTTTTKTIKS</sequence>
<feature type="binding site" evidence="14">
    <location>
        <position position="222"/>
    </location>
    <ligand>
        <name>Mg(2+)</name>
        <dbReference type="ChEBI" id="CHEBI:18420"/>
    </ligand>
</feature>
<evidence type="ECO:0000256" key="6">
    <source>
        <dbReference type="ARBA" id="ARBA00022430"/>
    </source>
</evidence>
<feature type="binding site" evidence="14">
    <location>
        <position position="250"/>
    </location>
    <ligand>
        <name>Mg(2+)</name>
        <dbReference type="ChEBI" id="CHEBI:18420"/>
    </ligand>
</feature>
<keyword evidence="10 14" id="KW-0560">Oxidoreductase</keyword>
<proteinExistence type="inferred from homology"/>
<comment type="similarity">
    <text evidence="4 14">Belongs to the isocitrate and isopropylmalate dehydrogenases family. LeuB type 1 subfamily.</text>
</comment>
<evidence type="ECO:0000256" key="4">
    <source>
        <dbReference type="ARBA" id="ARBA00008319"/>
    </source>
</evidence>
<dbReference type="GO" id="GO:0005829">
    <property type="term" value="C:cytosol"/>
    <property type="evidence" value="ECO:0007669"/>
    <property type="project" value="TreeGrafter"/>
</dbReference>
<feature type="binding site" evidence="14">
    <location>
        <position position="222"/>
    </location>
    <ligand>
        <name>substrate</name>
    </ligand>
</feature>
<keyword evidence="18" id="KW-1185">Reference proteome</keyword>
<dbReference type="PANTHER" id="PTHR42979:SF1">
    <property type="entry name" value="3-ISOPROPYLMALATE DEHYDROGENASE"/>
    <property type="match status" value="1"/>
</dbReference>
<dbReference type="PANTHER" id="PTHR42979">
    <property type="entry name" value="3-ISOPROPYLMALATE DEHYDROGENASE"/>
    <property type="match status" value="1"/>
</dbReference>
<evidence type="ECO:0000259" key="16">
    <source>
        <dbReference type="SMART" id="SM01329"/>
    </source>
</evidence>
<dbReference type="NCBIfam" id="TIGR00169">
    <property type="entry name" value="leuB"/>
    <property type="match status" value="1"/>
</dbReference>
<reference evidence="17 18" key="1">
    <citation type="journal article" date="2008" name="Int. J. Syst. Evol. Microbiol.">
        <title>Description of Roseateles aquatilis sp. nov. and Roseateles terrae sp. nov., in the class Betaproteobacteria, and emended description of the genus Roseateles.</title>
        <authorList>
            <person name="Gomila M."/>
            <person name="Bowien B."/>
            <person name="Falsen E."/>
            <person name="Moore E.R."/>
            <person name="Lalucat J."/>
        </authorList>
    </citation>
    <scope>NUCLEOTIDE SEQUENCE [LARGE SCALE GENOMIC DNA]</scope>
    <source>
        <strain evidence="17 18">CCUG 48205</strain>
    </source>
</reference>
<feature type="binding site" evidence="14">
    <location>
        <position position="128"/>
    </location>
    <ligand>
        <name>substrate</name>
    </ligand>
</feature>
<keyword evidence="6 14" id="KW-0432">Leucine biosynthesis</keyword>
<dbReference type="SMART" id="SM01329">
    <property type="entry name" value="Iso_dh"/>
    <property type="match status" value="1"/>
</dbReference>
<comment type="catalytic activity">
    <reaction evidence="1 14 15">
        <text>(2R,3S)-3-isopropylmalate + NAD(+) = 4-methyl-2-oxopentanoate + CO2 + NADH</text>
        <dbReference type="Rhea" id="RHEA:32271"/>
        <dbReference type="ChEBI" id="CHEBI:16526"/>
        <dbReference type="ChEBI" id="CHEBI:17865"/>
        <dbReference type="ChEBI" id="CHEBI:35121"/>
        <dbReference type="ChEBI" id="CHEBI:57540"/>
        <dbReference type="ChEBI" id="CHEBI:57945"/>
        <dbReference type="EC" id="1.1.1.85"/>
    </reaction>
</comment>
<dbReference type="PROSITE" id="PS00470">
    <property type="entry name" value="IDH_IMDH"/>
    <property type="match status" value="1"/>
</dbReference>
<keyword evidence="7 14" id="KW-0028">Amino-acid biosynthesis</keyword>
<evidence type="ECO:0000313" key="18">
    <source>
        <dbReference type="Proteomes" id="UP000197468"/>
    </source>
</evidence>
<evidence type="ECO:0000256" key="2">
    <source>
        <dbReference type="ARBA" id="ARBA00001936"/>
    </source>
</evidence>
<dbReference type="GO" id="GO:0000287">
    <property type="term" value="F:magnesium ion binding"/>
    <property type="evidence" value="ECO:0007669"/>
    <property type="project" value="InterPro"/>
</dbReference>
<keyword evidence="13 14" id="KW-0100">Branched-chain amino acid biosynthesis</keyword>
<dbReference type="GO" id="GO:0003862">
    <property type="term" value="F:3-isopropylmalate dehydrogenase activity"/>
    <property type="evidence" value="ECO:0007669"/>
    <property type="project" value="UniProtKB-UniRule"/>
</dbReference>
<dbReference type="AlphaFoldDB" id="A0A246IWD1"/>
<comment type="caution">
    <text evidence="14">Lacks conserved residue(s) required for the propagation of feature annotation.</text>
</comment>
<keyword evidence="8 14" id="KW-0479">Metal-binding</keyword>
<comment type="pathway">
    <text evidence="3 14 15">Amino-acid biosynthesis; L-leucine biosynthesis; L-leucine from 3-methyl-2-oxobutanoate: step 3/4.</text>
</comment>
<dbReference type="EMBL" id="NIOF01000018">
    <property type="protein sequence ID" value="OWQ84099.1"/>
    <property type="molecule type" value="Genomic_DNA"/>
</dbReference>
<keyword evidence="14" id="KW-0963">Cytoplasm</keyword>
<evidence type="ECO:0000256" key="8">
    <source>
        <dbReference type="ARBA" id="ARBA00022723"/>
    </source>
</evidence>
<accession>A0A246IWD1</accession>
<dbReference type="Pfam" id="PF00180">
    <property type="entry name" value="Iso_dh"/>
    <property type="match status" value="1"/>
</dbReference>
<evidence type="ECO:0000256" key="15">
    <source>
        <dbReference type="RuleBase" id="RU004445"/>
    </source>
</evidence>
<dbReference type="OrthoDB" id="5289857at2"/>
<dbReference type="SUPFAM" id="SSF53659">
    <property type="entry name" value="Isocitrate/Isopropylmalate dehydrogenase-like"/>
    <property type="match status" value="1"/>
</dbReference>
<gene>
    <name evidence="14 17" type="primary">leuB</name>
    <name evidence="17" type="ORF">CDN99_24755</name>
</gene>
<feature type="site" description="Important for catalysis" evidence="14">
    <location>
        <position position="190"/>
    </location>
</feature>
<feature type="binding site" evidence="14">
    <location>
        <begin position="280"/>
        <end position="292"/>
    </location>
    <ligand>
        <name>NAD(+)</name>
        <dbReference type="ChEBI" id="CHEBI:57540"/>
    </ligand>
</feature>
<dbReference type="InterPro" id="IPR004429">
    <property type="entry name" value="Isopropylmalate_DH"/>
</dbReference>
<feature type="site" description="Important for catalysis" evidence="14">
    <location>
        <position position="135"/>
    </location>
</feature>
<evidence type="ECO:0000256" key="12">
    <source>
        <dbReference type="ARBA" id="ARBA00023211"/>
    </source>
</evidence>
<feature type="domain" description="Isopropylmalate dehydrogenase-like" evidence="16">
    <location>
        <begin position="2"/>
        <end position="351"/>
    </location>
</feature>
<dbReference type="UniPathway" id="UPA00048">
    <property type="reaction ID" value="UER00072"/>
</dbReference>
<comment type="caution">
    <text evidence="17">The sequence shown here is derived from an EMBL/GenBank/DDBJ whole genome shotgun (WGS) entry which is preliminary data.</text>
</comment>
<comment type="cofactor">
    <cofactor evidence="2">
        <name>Mn(2+)</name>
        <dbReference type="ChEBI" id="CHEBI:29035"/>
    </cofactor>
</comment>
<comment type="subunit">
    <text evidence="5 14 15">Homodimer.</text>
</comment>
<dbReference type="GO" id="GO:0009098">
    <property type="term" value="P:L-leucine biosynthetic process"/>
    <property type="evidence" value="ECO:0007669"/>
    <property type="project" value="UniProtKB-UniRule"/>
</dbReference>
<comment type="function">
    <text evidence="14 15">Catalyzes the oxidation of 3-carboxy-2-hydroxy-4-methylpentanoate (3-isopropylmalate) to 3-carboxy-4-methyl-2-oxopentanoate. The product decarboxylates to 4-methyl-2 oxopentanoate.</text>
</comment>
<dbReference type="GO" id="GO:0051287">
    <property type="term" value="F:NAD binding"/>
    <property type="evidence" value="ECO:0007669"/>
    <property type="project" value="InterPro"/>
</dbReference>
<dbReference type="Proteomes" id="UP000197468">
    <property type="component" value="Unassembled WGS sequence"/>
</dbReference>
<evidence type="ECO:0000256" key="5">
    <source>
        <dbReference type="ARBA" id="ARBA00011738"/>
    </source>
</evidence>
<evidence type="ECO:0000256" key="9">
    <source>
        <dbReference type="ARBA" id="ARBA00022842"/>
    </source>
</evidence>
<dbReference type="InterPro" id="IPR024084">
    <property type="entry name" value="IsoPropMal-DH-like_dom"/>
</dbReference>
<evidence type="ECO:0000256" key="1">
    <source>
        <dbReference type="ARBA" id="ARBA00000624"/>
    </source>
</evidence>
<keyword evidence="12 14" id="KW-0464">Manganese</keyword>
<dbReference type="EC" id="1.1.1.85" evidence="14"/>
<evidence type="ECO:0000256" key="7">
    <source>
        <dbReference type="ARBA" id="ARBA00022605"/>
    </source>
</evidence>
<feature type="binding site" evidence="14">
    <location>
        <position position="90"/>
    </location>
    <ligand>
        <name>substrate</name>
    </ligand>
</feature>
<protein>
    <recommendedName>
        <fullName evidence="14">3-isopropylmalate dehydrogenase</fullName>
        <ecNumber evidence="14">1.1.1.85</ecNumber>
    </recommendedName>
    <alternativeName>
        <fullName evidence="14">3-IPM-DH</fullName>
    </alternativeName>
    <alternativeName>
        <fullName evidence="14">Beta-IPM dehydrogenase</fullName>
        <shortName evidence="14">IMDH</shortName>
    </alternativeName>
</protein>
<dbReference type="InterPro" id="IPR019818">
    <property type="entry name" value="IsoCit/isopropylmalate_DH_CS"/>
</dbReference>
<feature type="binding site" evidence="14">
    <location>
        <position position="100"/>
    </location>
    <ligand>
        <name>substrate</name>
    </ligand>
</feature>
<evidence type="ECO:0000256" key="10">
    <source>
        <dbReference type="ARBA" id="ARBA00023002"/>
    </source>
</evidence>
<feature type="binding site" evidence="14">
    <location>
        <position position="246"/>
    </location>
    <ligand>
        <name>Mg(2+)</name>
        <dbReference type="ChEBI" id="CHEBI:18420"/>
    </ligand>
</feature>
<evidence type="ECO:0000256" key="3">
    <source>
        <dbReference type="ARBA" id="ARBA00004762"/>
    </source>
</evidence>
<evidence type="ECO:0000256" key="14">
    <source>
        <dbReference type="HAMAP-Rule" id="MF_01033"/>
    </source>
</evidence>
<comment type="cofactor">
    <cofactor evidence="14 15">
        <name>Mg(2+)</name>
        <dbReference type="ChEBI" id="CHEBI:18420"/>
    </cofactor>
    <cofactor evidence="14 15">
        <name>Mn(2+)</name>
        <dbReference type="ChEBI" id="CHEBI:29035"/>
    </cofactor>
    <text evidence="14 15">Binds 1 Mg(2+) or Mn(2+) ion per subunit.</text>
</comment>
<dbReference type="FunFam" id="3.40.718.10:FF:000006">
    <property type="entry name" value="3-isopropylmalate dehydrogenase"/>
    <property type="match status" value="1"/>
</dbReference>
<evidence type="ECO:0000313" key="17">
    <source>
        <dbReference type="EMBL" id="OWQ84099.1"/>
    </source>
</evidence>